<accession>A0A7M5XJ64</accession>
<protein>
    <recommendedName>
        <fullName evidence="1">Tesmin/TSO1-like CXC domain-containing protein</fullName>
    </recommendedName>
</protein>
<keyword evidence="3" id="KW-1185">Reference proteome</keyword>
<dbReference type="AlphaFoldDB" id="A0A7M5XJ64"/>
<feature type="domain" description="Tesmin/TSO1-like CXC" evidence="1">
    <location>
        <begin position="13"/>
        <end position="64"/>
    </location>
</feature>
<evidence type="ECO:0000313" key="2">
    <source>
        <dbReference type="EnsemblMetazoa" id="CLYHEMP024233.1"/>
    </source>
</evidence>
<name>A0A7M5XJ64_9CNID</name>
<dbReference type="Proteomes" id="UP000594262">
    <property type="component" value="Unplaced"/>
</dbReference>
<evidence type="ECO:0000313" key="3">
    <source>
        <dbReference type="Proteomes" id="UP000594262"/>
    </source>
</evidence>
<dbReference type="EnsemblMetazoa" id="CLYHEMT024233.1">
    <property type="protein sequence ID" value="CLYHEMP024233.1"/>
    <property type="gene ID" value="CLYHEMG024233"/>
</dbReference>
<sequence length="173" mass="19821">VCEEQIMEPPSKKLKASCSCGRSSKSDVACIDDNFHKTKCPCYIAKRPCTSACICKKCGNTYGIRVPQQTKSRKRSKPELSTARVPDGQYVRNIGEDPIQGKWSDVETILLYSILSNESKERLCYRHELFCKEASKLKAKYFQIDPKTPREIYSKIKHSKSSRQWYDAILKTL</sequence>
<proteinExistence type="predicted"/>
<organism evidence="2 3">
    <name type="scientific">Clytia hemisphaerica</name>
    <dbReference type="NCBI Taxonomy" id="252671"/>
    <lineage>
        <taxon>Eukaryota</taxon>
        <taxon>Metazoa</taxon>
        <taxon>Cnidaria</taxon>
        <taxon>Hydrozoa</taxon>
        <taxon>Hydroidolina</taxon>
        <taxon>Leptothecata</taxon>
        <taxon>Obeliida</taxon>
        <taxon>Clytiidae</taxon>
        <taxon>Clytia</taxon>
    </lineage>
</organism>
<reference evidence="2" key="1">
    <citation type="submission" date="2021-01" db="UniProtKB">
        <authorList>
            <consortium name="EnsemblMetazoa"/>
        </authorList>
    </citation>
    <scope>IDENTIFICATION</scope>
</reference>
<dbReference type="InterPro" id="IPR033467">
    <property type="entry name" value="Tesmin/TSO1-like_CXC"/>
</dbReference>
<evidence type="ECO:0000259" key="1">
    <source>
        <dbReference type="SMART" id="SM01114"/>
    </source>
</evidence>
<dbReference type="SMART" id="SM01114">
    <property type="entry name" value="CXC"/>
    <property type="match status" value="1"/>
</dbReference>